<gene>
    <name evidence="1" type="ORF">GRI43_02910</name>
</gene>
<dbReference type="OrthoDB" id="9806524at2"/>
<proteinExistence type="predicted"/>
<evidence type="ECO:0000313" key="1">
    <source>
        <dbReference type="EMBL" id="MXP46344.1"/>
    </source>
</evidence>
<reference evidence="1 2" key="1">
    <citation type="submission" date="2019-12" db="EMBL/GenBank/DDBJ databases">
        <title>Genomic-based taxomic classification of the family Erythrobacteraceae.</title>
        <authorList>
            <person name="Xu L."/>
        </authorList>
    </citation>
    <scope>NUCLEOTIDE SEQUENCE [LARGE SCALE GENOMIC DNA]</scope>
    <source>
        <strain evidence="1 2">SW-109</strain>
    </source>
</reference>
<sequence length="264" mass="29434">MASAPQPQLPLFYKDLMPLNSRDHANWKSRPMDSAEWLKSAHAIPLTVDEFVQAQRYFPIVFSSGENPLPLALMGLNEGVNVFVDDSGKVTDPIYLPAYIRRYPFMLAKLKPDSEELSLCFDPTVGAVGEYEEGTALFDSEGKPSETTQGILQFCEHFEGAGQRTKAFVDELKKHDLLMDGEISIALNDSPDKPFIYRGFQMINQEKFADLRGDLVREWNKNGMLALSQAHMMSLDLMRSIFARQTGQGKGPRLPTATEPAAGA</sequence>
<dbReference type="Pfam" id="PF07277">
    <property type="entry name" value="SapC"/>
    <property type="match status" value="1"/>
</dbReference>
<comment type="caution">
    <text evidence="1">The sequence shown here is derived from an EMBL/GenBank/DDBJ whole genome shotgun (WGS) entry which is preliminary data.</text>
</comment>
<protein>
    <submittedName>
        <fullName evidence="1">Multidrug transporter</fullName>
    </submittedName>
</protein>
<keyword evidence="2" id="KW-1185">Reference proteome</keyword>
<dbReference type="InterPro" id="IPR010836">
    <property type="entry name" value="SapC"/>
</dbReference>
<dbReference type="RefSeq" id="WP_160729587.1">
    <property type="nucleotide sequence ID" value="NZ_WTYP01000001.1"/>
</dbReference>
<dbReference type="AlphaFoldDB" id="A0A6I4V1U7"/>
<dbReference type="Proteomes" id="UP000471435">
    <property type="component" value="Unassembled WGS sequence"/>
</dbReference>
<dbReference type="EMBL" id="WTYP01000001">
    <property type="protein sequence ID" value="MXP46344.1"/>
    <property type="molecule type" value="Genomic_DNA"/>
</dbReference>
<organism evidence="1 2">
    <name type="scientific">Pontixanthobacter luteolus</name>
    <dbReference type="NCBI Taxonomy" id="295089"/>
    <lineage>
        <taxon>Bacteria</taxon>
        <taxon>Pseudomonadati</taxon>
        <taxon>Pseudomonadota</taxon>
        <taxon>Alphaproteobacteria</taxon>
        <taxon>Sphingomonadales</taxon>
        <taxon>Erythrobacteraceae</taxon>
        <taxon>Pontixanthobacter</taxon>
    </lineage>
</organism>
<evidence type="ECO:0000313" key="2">
    <source>
        <dbReference type="Proteomes" id="UP000471435"/>
    </source>
</evidence>
<name>A0A6I4V1U7_9SPHN</name>
<accession>A0A6I4V1U7</accession>